<sequence length="483" mass="53921">MTEIQSRREFSLNVRIWDITTRKRKNRPFRLRWIVGGREHGLSFATKPLADSRRSELWRAMQRGEAFHVETGLPESEFRAAEESEREEEPPVSWFAFCRDYVAARWPAVAAKTREGMADSLAAVTLALLKEGAAKDIVARDLRRAARWSVVPAHQSEPVPEKLKAAYKALASSTRPVADIENDPAVLRAVEYRLAFRLDGKPSAGETYRRRRRTVNTALDFAAAGGIITKNPLRSLQGGRKGFFGEVDRRVLVNAVQGRQLLAAVSYVGSWHRARGRRLVAFYAVMYYAALRPAEAVGLRFADCELPEPAEDGEAALWGTLTLRETRPVSGKQWTDSGERHDKRGLKARAASSDRPVPIPPVLVAILRDHLRTFGTAKGGRLFANERGDLVGSSTYWRVWEEARALALPPERVDSPLAGRPYDLRHACITRWLNAGVPIAEVARRVGNSPEVIHRRYHGCVDGHEEAANAKITKALEDEGDTA</sequence>
<organism evidence="4 5">
    <name type="scientific">Streptomyces chisholmiae</name>
    <dbReference type="NCBI Taxonomy" id="3075540"/>
    <lineage>
        <taxon>Bacteria</taxon>
        <taxon>Bacillati</taxon>
        <taxon>Actinomycetota</taxon>
        <taxon>Actinomycetes</taxon>
        <taxon>Kitasatosporales</taxon>
        <taxon>Streptomycetaceae</taxon>
        <taxon>Streptomyces</taxon>
    </lineage>
</organism>
<protein>
    <submittedName>
        <fullName evidence="4">Site-specific integrase</fullName>
    </submittedName>
</protein>
<feature type="region of interest" description="Disordered" evidence="2">
    <location>
        <begin position="329"/>
        <end position="354"/>
    </location>
</feature>
<dbReference type="PANTHER" id="PTHR30349">
    <property type="entry name" value="PHAGE INTEGRASE-RELATED"/>
    <property type="match status" value="1"/>
</dbReference>
<dbReference type="PROSITE" id="PS51898">
    <property type="entry name" value="TYR_RECOMBINASE"/>
    <property type="match status" value="1"/>
</dbReference>
<dbReference type="Gene3D" id="1.10.443.10">
    <property type="entry name" value="Intergrase catalytic core"/>
    <property type="match status" value="1"/>
</dbReference>
<dbReference type="InterPro" id="IPR002104">
    <property type="entry name" value="Integrase_catalytic"/>
</dbReference>
<gene>
    <name evidence="4" type="ORF">RM844_27460</name>
</gene>
<evidence type="ECO:0000313" key="4">
    <source>
        <dbReference type="EMBL" id="MDT0270023.1"/>
    </source>
</evidence>
<dbReference type="InterPro" id="IPR013762">
    <property type="entry name" value="Integrase-like_cat_sf"/>
</dbReference>
<keyword evidence="5" id="KW-1185">Reference proteome</keyword>
<evidence type="ECO:0000256" key="2">
    <source>
        <dbReference type="SAM" id="MobiDB-lite"/>
    </source>
</evidence>
<dbReference type="Proteomes" id="UP001183410">
    <property type="component" value="Unassembled WGS sequence"/>
</dbReference>
<feature type="domain" description="Tyr recombinase" evidence="3">
    <location>
        <begin position="247"/>
        <end position="471"/>
    </location>
</feature>
<dbReference type="RefSeq" id="WP_311670101.1">
    <property type="nucleotide sequence ID" value="NZ_JAVREO010000022.1"/>
</dbReference>
<name>A0ABU2K0N8_9ACTN</name>
<dbReference type="InterPro" id="IPR050090">
    <property type="entry name" value="Tyrosine_recombinase_XerCD"/>
</dbReference>
<evidence type="ECO:0000259" key="3">
    <source>
        <dbReference type="PROSITE" id="PS51898"/>
    </source>
</evidence>
<evidence type="ECO:0000256" key="1">
    <source>
        <dbReference type="ARBA" id="ARBA00023172"/>
    </source>
</evidence>
<dbReference type="PANTHER" id="PTHR30349:SF64">
    <property type="entry name" value="PROPHAGE INTEGRASE INTD-RELATED"/>
    <property type="match status" value="1"/>
</dbReference>
<keyword evidence="1" id="KW-0233">DNA recombination</keyword>
<proteinExistence type="predicted"/>
<dbReference type="EMBL" id="JAVREO010000022">
    <property type="protein sequence ID" value="MDT0270023.1"/>
    <property type="molecule type" value="Genomic_DNA"/>
</dbReference>
<reference evidence="5" key="1">
    <citation type="submission" date="2023-07" db="EMBL/GenBank/DDBJ databases">
        <title>30 novel species of actinomycetes from the DSMZ collection.</title>
        <authorList>
            <person name="Nouioui I."/>
        </authorList>
    </citation>
    <scope>NUCLEOTIDE SEQUENCE [LARGE SCALE GENOMIC DNA]</scope>
    <source>
        <strain evidence="5">DSM 44915</strain>
    </source>
</reference>
<accession>A0ABU2K0N8</accession>
<dbReference type="SUPFAM" id="SSF56349">
    <property type="entry name" value="DNA breaking-rejoining enzymes"/>
    <property type="match status" value="1"/>
</dbReference>
<evidence type="ECO:0000313" key="5">
    <source>
        <dbReference type="Proteomes" id="UP001183410"/>
    </source>
</evidence>
<comment type="caution">
    <text evidence="4">The sequence shown here is derived from an EMBL/GenBank/DDBJ whole genome shotgun (WGS) entry which is preliminary data.</text>
</comment>
<dbReference type="InterPro" id="IPR011010">
    <property type="entry name" value="DNA_brk_join_enz"/>
</dbReference>